<dbReference type="Proteomes" id="UP000007110">
    <property type="component" value="Unassembled WGS sequence"/>
</dbReference>
<comment type="cofactor">
    <cofactor evidence="1">
        <name>Zn(2+)</name>
        <dbReference type="ChEBI" id="CHEBI:29105"/>
    </cofactor>
</comment>
<dbReference type="GO" id="GO:0046872">
    <property type="term" value="F:metal ion binding"/>
    <property type="evidence" value="ECO:0007669"/>
    <property type="project" value="UniProtKB-KW"/>
</dbReference>
<evidence type="ECO:0000256" key="6">
    <source>
        <dbReference type="ARBA" id="ARBA00022833"/>
    </source>
</evidence>
<evidence type="ECO:0000256" key="2">
    <source>
        <dbReference type="ARBA" id="ARBA00004496"/>
    </source>
</evidence>
<dbReference type="CTD" id="100885850"/>
<dbReference type="FunCoup" id="A0A7M7SSR6">
    <property type="interactions" value="581"/>
</dbReference>
<evidence type="ECO:0000256" key="4">
    <source>
        <dbReference type="ARBA" id="ARBA00022490"/>
    </source>
</evidence>
<dbReference type="GO" id="GO:0003676">
    <property type="term" value="F:nucleic acid binding"/>
    <property type="evidence" value="ECO:0007669"/>
    <property type="project" value="InterPro"/>
</dbReference>
<keyword evidence="6" id="KW-0862">Zinc</keyword>
<dbReference type="InterPro" id="IPR009000">
    <property type="entry name" value="Transl_B-barrel_sf"/>
</dbReference>
<dbReference type="FunFam" id="3.30.980.10:FF:000007">
    <property type="entry name" value="alanyl-tRNA editing protein Aarsd1"/>
    <property type="match status" value="1"/>
</dbReference>
<keyword evidence="5" id="KW-0479">Metal-binding</keyword>
<dbReference type="GO" id="GO:0005524">
    <property type="term" value="F:ATP binding"/>
    <property type="evidence" value="ECO:0007669"/>
    <property type="project" value="InterPro"/>
</dbReference>
<dbReference type="InParanoid" id="A0A7M7SSR6"/>
<keyword evidence="11" id="KW-1185">Reference proteome</keyword>
<comment type="function">
    <text evidence="8">Functions in trans to edit the amino acid moiety from incorrectly charged tRNA(Ala).</text>
</comment>
<evidence type="ECO:0000256" key="5">
    <source>
        <dbReference type="ARBA" id="ARBA00022723"/>
    </source>
</evidence>
<dbReference type="GO" id="GO:0006419">
    <property type="term" value="P:alanyl-tRNA aminoacylation"/>
    <property type="evidence" value="ECO:0007669"/>
    <property type="project" value="InterPro"/>
</dbReference>
<reference evidence="11" key="1">
    <citation type="submission" date="2015-02" db="EMBL/GenBank/DDBJ databases">
        <title>Genome sequencing for Strongylocentrotus purpuratus.</title>
        <authorList>
            <person name="Murali S."/>
            <person name="Liu Y."/>
            <person name="Vee V."/>
            <person name="English A."/>
            <person name="Wang M."/>
            <person name="Skinner E."/>
            <person name="Han Y."/>
            <person name="Muzny D.M."/>
            <person name="Worley K.C."/>
            <person name="Gibbs R.A."/>
        </authorList>
    </citation>
    <scope>NUCLEOTIDE SEQUENCE</scope>
</reference>
<dbReference type="KEGG" id="spu:581936"/>
<dbReference type="PROSITE" id="PS50860">
    <property type="entry name" value="AA_TRNA_LIGASE_II_ALA"/>
    <property type="match status" value="1"/>
</dbReference>
<comment type="subcellular location">
    <subcellularLocation>
        <location evidence="2">Cytoplasm</location>
    </subcellularLocation>
</comment>
<dbReference type="GO" id="GO:0005737">
    <property type="term" value="C:cytoplasm"/>
    <property type="evidence" value="ECO:0007669"/>
    <property type="project" value="UniProtKB-SubCell"/>
</dbReference>
<organism evidence="10 11">
    <name type="scientific">Strongylocentrotus purpuratus</name>
    <name type="common">Purple sea urchin</name>
    <dbReference type="NCBI Taxonomy" id="7668"/>
    <lineage>
        <taxon>Eukaryota</taxon>
        <taxon>Metazoa</taxon>
        <taxon>Echinodermata</taxon>
        <taxon>Eleutherozoa</taxon>
        <taxon>Echinozoa</taxon>
        <taxon>Echinoidea</taxon>
        <taxon>Euechinoidea</taxon>
        <taxon>Echinacea</taxon>
        <taxon>Camarodonta</taxon>
        <taxon>Echinidea</taxon>
        <taxon>Strongylocentrotidae</taxon>
        <taxon>Strongylocentrotus</taxon>
    </lineage>
</organism>
<dbReference type="PANTHER" id="PTHR43462">
    <property type="entry name" value="ALANYL-TRNA EDITING PROTEIN"/>
    <property type="match status" value="1"/>
</dbReference>
<evidence type="ECO:0000256" key="8">
    <source>
        <dbReference type="ARBA" id="ARBA00053555"/>
    </source>
</evidence>
<keyword evidence="4" id="KW-0963">Cytoplasm</keyword>
<dbReference type="AlphaFoldDB" id="A0A7M7SSR6"/>
<dbReference type="SMART" id="SM00863">
    <property type="entry name" value="tRNA_SAD"/>
    <property type="match status" value="1"/>
</dbReference>
<dbReference type="InterPro" id="IPR018165">
    <property type="entry name" value="Ala-tRNA-synth_IIc_core"/>
</dbReference>
<proteinExistence type="inferred from homology"/>
<dbReference type="InterPro" id="IPR018163">
    <property type="entry name" value="Thr/Ala-tRNA-synth_IIc_edit"/>
</dbReference>
<dbReference type="GO" id="GO:0006450">
    <property type="term" value="P:regulation of translational fidelity"/>
    <property type="evidence" value="ECO:0000318"/>
    <property type="project" value="GO_Central"/>
</dbReference>
<dbReference type="SUPFAM" id="SSF50447">
    <property type="entry name" value="Translation proteins"/>
    <property type="match status" value="1"/>
</dbReference>
<dbReference type="OrthoDB" id="288942at2759"/>
<evidence type="ECO:0000256" key="7">
    <source>
        <dbReference type="ARBA" id="ARBA00022917"/>
    </source>
</evidence>
<dbReference type="Pfam" id="PF07973">
    <property type="entry name" value="tRNA_SAD"/>
    <property type="match status" value="1"/>
</dbReference>
<evidence type="ECO:0000256" key="3">
    <source>
        <dbReference type="ARBA" id="ARBA00008429"/>
    </source>
</evidence>
<dbReference type="FunFam" id="2.40.30.130:FF:000003">
    <property type="entry name" value="alanyl-tRNA editing protein Aarsd1"/>
    <property type="match status" value="1"/>
</dbReference>
<dbReference type="RefSeq" id="XP_030828442.1">
    <property type="nucleotide sequence ID" value="XM_030972582.1"/>
</dbReference>
<dbReference type="PANTHER" id="PTHR43462:SF1">
    <property type="entry name" value="ALANYL-TRNA EDITING PROTEIN AARSD1"/>
    <property type="match status" value="1"/>
</dbReference>
<dbReference type="EnsemblMetazoa" id="XM_030972582">
    <property type="protein sequence ID" value="XP_030828442"/>
    <property type="gene ID" value="LOC581936"/>
</dbReference>
<accession>A0A7M7SSR6</accession>
<evidence type="ECO:0000313" key="11">
    <source>
        <dbReference type="Proteomes" id="UP000007110"/>
    </source>
</evidence>
<dbReference type="Gene3D" id="3.30.980.10">
    <property type="entry name" value="Threonyl-trna Synthetase, Chain A, domain 2"/>
    <property type="match status" value="1"/>
</dbReference>
<dbReference type="GO" id="GO:0004813">
    <property type="term" value="F:alanine-tRNA ligase activity"/>
    <property type="evidence" value="ECO:0007669"/>
    <property type="project" value="InterPro"/>
</dbReference>
<dbReference type="OMA" id="CMHTSQH"/>
<name>A0A7M7SSR6_STRPU</name>
<dbReference type="GO" id="GO:0002196">
    <property type="term" value="F:Ser-tRNA(Ala) deacylase activity"/>
    <property type="evidence" value="ECO:0000318"/>
    <property type="project" value="GO_Central"/>
</dbReference>
<dbReference type="InterPro" id="IPR051335">
    <property type="entry name" value="Alanyl-tRNA_Editing_Enzymes"/>
</dbReference>
<reference evidence="10" key="2">
    <citation type="submission" date="2021-01" db="UniProtKB">
        <authorList>
            <consortium name="EnsemblMetazoa"/>
        </authorList>
    </citation>
    <scope>IDENTIFICATION</scope>
</reference>
<dbReference type="InterPro" id="IPR012947">
    <property type="entry name" value="tRNA_SAD"/>
</dbReference>
<dbReference type="Gene3D" id="2.40.30.130">
    <property type="match status" value="1"/>
</dbReference>
<dbReference type="GeneID" id="581936"/>
<feature type="domain" description="Alanyl-transfer RNA synthetases family profile" evidence="9">
    <location>
        <begin position="1"/>
        <end position="251"/>
    </location>
</feature>
<evidence type="ECO:0000313" key="10">
    <source>
        <dbReference type="EnsemblMetazoa" id="XP_030828442"/>
    </source>
</evidence>
<keyword evidence="7" id="KW-0648">Protein biosynthesis</keyword>
<comment type="similarity">
    <text evidence="3">Belongs to the class-II aminoacyl-tRNA synthetase family. Alax-L subfamily.</text>
</comment>
<sequence length="411" mass="45797">MGFYCQRHSYETELTTKVVSCTQAQVKLEVNGRKQNVKGFELILEDTVLFPEGGGQPDDRGTINNVEVLRITRKGADAIHFVTSSLEPGSEVTQKVDWKRRFDHMQQHSGQHLVTAIADDKYGWKTTSWDLGREKSFIELDTPKISQEQLEELEKDTNDAIRKCIPMTPRLVELGSKELQEVRTRGLPDDHVGLVRIVEIEGIEANLCCGTHVSNLSHLQAIKLLGAEKGKKGKTNLYFLAGNRVLSYLGKCYNNEKALNLSLKCGPDEHVQQVDKIQKSLKTANKTSLTVLRELAVLEARHYKLNPNRDPLLSIHRKEGDSEYMIIVANEVGPENALMLLSTGEENGAGLFLVAGPTDIVEEAGPRVASLLEGKGACKNGRYQGKATKLSKRSEAEKLLRDFTHKLNLNS</sequence>
<protein>
    <recommendedName>
        <fullName evidence="9">Alanyl-transfer RNA synthetases family profile domain-containing protein</fullName>
    </recommendedName>
</protein>
<evidence type="ECO:0000259" key="9">
    <source>
        <dbReference type="PROSITE" id="PS50860"/>
    </source>
</evidence>
<evidence type="ECO:0000256" key="1">
    <source>
        <dbReference type="ARBA" id="ARBA00001947"/>
    </source>
</evidence>
<dbReference type="SUPFAM" id="SSF55186">
    <property type="entry name" value="ThrRS/AlaRS common domain"/>
    <property type="match status" value="1"/>
</dbReference>